<gene>
    <name evidence="11" type="ORF">CK820_G0018224</name>
</gene>
<dbReference type="Pfam" id="PF12925">
    <property type="entry name" value="APP_E2"/>
    <property type="match status" value="1"/>
</dbReference>
<dbReference type="GO" id="GO:0005798">
    <property type="term" value="C:Golgi-associated vesicle"/>
    <property type="evidence" value="ECO:0007669"/>
    <property type="project" value="UniProtKB-UniRule"/>
</dbReference>
<keyword evidence="2" id="KW-0812">Transmembrane</keyword>
<sequence length="180" mass="20267">GGADTDYADGSEDKVVEVAEEEEVAEVEEEEADDDEDDEDGDEVEEEAEEPYEEATERTTSIATTTTTTTESVEEVVRVSQSLLKTTQEPLARDPVKLPTTAASTPDAVDKYLETPGDENEHAHFQKAKERLEAKHRERMSQVMREWEEAERQAKNLPKADKKAVIQHFQEKVESLEQEA</sequence>
<comment type="subcellular location">
    <subcellularLocation>
        <location evidence="7">Cell membrane</location>
        <topology evidence="7">Single-pass type I membrane protein</topology>
    </subcellularLocation>
    <subcellularLocation>
        <location evidence="1">Membrane</location>
        <topology evidence="1">Single-pass type I membrane protein</topology>
    </subcellularLocation>
</comment>
<dbReference type="SUPFAM" id="SSF109843">
    <property type="entry name" value="CAPPD, an extracellular domain of amyloid beta A4 protein"/>
    <property type="match status" value="1"/>
</dbReference>
<dbReference type="PROSITE" id="PS51870">
    <property type="entry name" value="APP_E2"/>
    <property type="match status" value="1"/>
</dbReference>
<dbReference type="Proteomes" id="UP000236370">
    <property type="component" value="Unassembled WGS sequence"/>
</dbReference>
<evidence type="ECO:0000256" key="1">
    <source>
        <dbReference type="ARBA" id="ARBA00004479"/>
    </source>
</evidence>
<dbReference type="InterPro" id="IPR024329">
    <property type="entry name" value="Amyloid_glyco_E2_domain"/>
</dbReference>
<feature type="compositionally biased region" description="Acidic residues" evidence="9">
    <location>
        <begin position="1"/>
        <end position="10"/>
    </location>
</feature>
<proteinExistence type="inferred from homology"/>
<keyword evidence="3" id="KW-1133">Transmembrane helix</keyword>
<dbReference type="GO" id="GO:0008201">
    <property type="term" value="F:heparin binding"/>
    <property type="evidence" value="ECO:0007669"/>
    <property type="project" value="UniProtKB-UniRule"/>
</dbReference>
<dbReference type="AlphaFoldDB" id="A0A2J8MQ83"/>
<dbReference type="PANTHER" id="PTHR23103:SF7">
    <property type="entry name" value="AMYLOID-BETA PRECURSOR PROTEIN"/>
    <property type="match status" value="1"/>
</dbReference>
<feature type="coiled-coil region" evidence="8">
    <location>
        <begin position="133"/>
        <end position="179"/>
    </location>
</feature>
<feature type="domain" description="E2" evidence="10">
    <location>
        <begin position="108"/>
        <end position="180"/>
    </location>
</feature>
<feature type="region of interest" description="Disordered" evidence="9">
    <location>
        <begin position="1"/>
        <end position="75"/>
    </location>
</feature>
<dbReference type="PANTHER" id="PTHR23103">
    <property type="entry name" value="ALZHEIMER'S DISEASE BETA-AMYLOID RELATED"/>
    <property type="match status" value="1"/>
</dbReference>
<evidence type="ECO:0000256" key="7">
    <source>
        <dbReference type="RuleBase" id="RU367156"/>
    </source>
</evidence>
<name>A0A2J8MQ83_PANTR</name>
<feature type="compositionally biased region" description="Low complexity" evidence="9">
    <location>
        <begin position="58"/>
        <end position="71"/>
    </location>
</feature>
<dbReference type="InterPro" id="IPR008155">
    <property type="entry name" value="Amyloid_glyco"/>
</dbReference>
<accession>A0A2J8MQ83</accession>
<feature type="non-terminal residue" evidence="11">
    <location>
        <position position="1"/>
    </location>
</feature>
<keyword evidence="5" id="KW-0472">Membrane</keyword>
<dbReference type="Gene3D" id="1.20.120.770">
    <property type="entry name" value="Amyloid precursor protein, E2 domain"/>
    <property type="match status" value="1"/>
</dbReference>
<comment type="caution">
    <text evidence="11">The sequence shown here is derived from an EMBL/GenBank/DDBJ whole genome shotgun (WGS) entry which is preliminary data.</text>
</comment>
<comment type="similarity">
    <text evidence="6 7">Belongs to the APP family.</text>
</comment>
<evidence type="ECO:0000256" key="9">
    <source>
        <dbReference type="SAM" id="MobiDB-lite"/>
    </source>
</evidence>
<dbReference type="GO" id="GO:0005886">
    <property type="term" value="C:plasma membrane"/>
    <property type="evidence" value="ECO:0007669"/>
    <property type="project" value="UniProtKB-SubCell"/>
</dbReference>
<keyword evidence="7" id="KW-0034">Amyloid</keyword>
<evidence type="ECO:0000256" key="2">
    <source>
        <dbReference type="ARBA" id="ARBA00022692"/>
    </source>
</evidence>
<keyword evidence="8" id="KW-0175">Coiled coil</keyword>
<feature type="region of interest" description="Disordered" evidence="9">
    <location>
        <begin position="88"/>
        <end position="107"/>
    </location>
</feature>
<organism evidence="11 12">
    <name type="scientific">Pan troglodytes</name>
    <name type="common">Chimpanzee</name>
    <dbReference type="NCBI Taxonomy" id="9598"/>
    <lineage>
        <taxon>Eukaryota</taxon>
        <taxon>Metazoa</taxon>
        <taxon>Chordata</taxon>
        <taxon>Craniata</taxon>
        <taxon>Vertebrata</taxon>
        <taxon>Euteleostomi</taxon>
        <taxon>Mammalia</taxon>
        <taxon>Eutheria</taxon>
        <taxon>Euarchontoglires</taxon>
        <taxon>Primates</taxon>
        <taxon>Haplorrhini</taxon>
        <taxon>Catarrhini</taxon>
        <taxon>Hominidae</taxon>
        <taxon>Pan</taxon>
    </lineage>
</organism>
<dbReference type="EMBL" id="NBAG03000248">
    <property type="protein sequence ID" value="PNI61672.1"/>
    <property type="molecule type" value="Genomic_DNA"/>
</dbReference>
<keyword evidence="4" id="KW-0186">Copper</keyword>
<evidence type="ECO:0000256" key="8">
    <source>
        <dbReference type="SAM" id="Coils"/>
    </source>
</evidence>
<feature type="non-terminal residue" evidence="11">
    <location>
        <position position="180"/>
    </location>
</feature>
<evidence type="ECO:0000259" key="10">
    <source>
        <dbReference type="PROSITE" id="PS51870"/>
    </source>
</evidence>
<evidence type="ECO:0000256" key="4">
    <source>
        <dbReference type="ARBA" id="ARBA00023008"/>
    </source>
</evidence>
<evidence type="ECO:0000256" key="3">
    <source>
        <dbReference type="ARBA" id="ARBA00022989"/>
    </source>
</evidence>
<evidence type="ECO:0000313" key="12">
    <source>
        <dbReference type="Proteomes" id="UP000236370"/>
    </source>
</evidence>
<feature type="compositionally biased region" description="Acidic residues" evidence="9">
    <location>
        <begin position="18"/>
        <end position="54"/>
    </location>
</feature>
<comment type="function">
    <text evidence="7">Functions as a cell surface receptor and performs physiological functions on the surface of neurons relevant to neurite growth, neuronal adhesion and axonogenesis.</text>
</comment>
<protein>
    <recommendedName>
        <fullName evidence="7">Amyloid-beta A4 protein</fullName>
    </recommendedName>
</protein>
<evidence type="ECO:0000256" key="6">
    <source>
        <dbReference type="PROSITE-ProRule" id="PRU01218"/>
    </source>
</evidence>
<evidence type="ECO:0000256" key="5">
    <source>
        <dbReference type="ARBA" id="ARBA00023136"/>
    </source>
</evidence>
<keyword evidence="7" id="KW-1003">Cell membrane</keyword>
<dbReference type="InterPro" id="IPR036176">
    <property type="entry name" value="E2_sf"/>
</dbReference>
<evidence type="ECO:0000313" key="11">
    <source>
        <dbReference type="EMBL" id="PNI61672.1"/>
    </source>
</evidence>
<reference evidence="11 12" key="1">
    <citation type="submission" date="2017-12" db="EMBL/GenBank/DDBJ databases">
        <title>High-resolution comparative analysis of great ape genomes.</title>
        <authorList>
            <person name="Pollen A."/>
            <person name="Hastie A."/>
            <person name="Hormozdiari F."/>
            <person name="Dougherty M."/>
            <person name="Liu R."/>
            <person name="Chaisson M."/>
            <person name="Hoppe E."/>
            <person name="Hill C."/>
            <person name="Pang A."/>
            <person name="Hillier L."/>
            <person name="Baker C."/>
            <person name="Armstrong J."/>
            <person name="Shendure J."/>
            <person name="Paten B."/>
            <person name="Wilson R."/>
            <person name="Chao H."/>
            <person name="Schneider V."/>
            <person name="Ventura M."/>
            <person name="Kronenberg Z."/>
            <person name="Murali S."/>
            <person name="Gordon D."/>
            <person name="Cantsilieris S."/>
            <person name="Munson K."/>
            <person name="Nelson B."/>
            <person name="Raja A."/>
            <person name="Underwood J."/>
            <person name="Diekhans M."/>
            <person name="Fiddes I."/>
            <person name="Haussler D."/>
            <person name="Eichler E."/>
        </authorList>
    </citation>
    <scope>NUCLEOTIDE SEQUENCE [LARGE SCALE GENOMIC DNA]</scope>
    <source>
        <strain evidence="11">Yerkes chimp pedigree #C0471</strain>
    </source>
</reference>